<comment type="caution">
    <text evidence="2">The sequence shown here is derived from an EMBL/GenBank/DDBJ whole genome shotgun (WGS) entry which is preliminary data.</text>
</comment>
<dbReference type="InterPro" id="IPR012296">
    <property type="entry name" value="Nuclease_put_TT1808"/>
</dbReference>
<dbReference type="PANTHER" id="PTHR35400">
    <property type="entry name" value="SLR1083 PROTEIN"/>
    <property type="match status" value="1"/>
</dbReference>
<evidence type="ECO:0000259" key="1">
    <source>
        <dbReference type="Pfam" id="PF05685"/>
    </source>
</evidence>
<dbReference type="InterPro" id="IPR011335">
    <property type="entry name" value="Restrct_endonuc-II-like"/>
</dbReference>
<name>A0A2H3KTE6_9CHLR</name>
<dbReference type="RefSeq" id="WP_097650558.1">
    <property type="nucleotide sequence ID" value="NZ_LYXE01000015.1"/>
</dbReference>
<dbReference type="AlphaFoldDB" id="A0A2H3KTE6"/>
<keyword evidence="3" id="KW-1185">Reference proteome</keyword>
<feature type="domain" description="Putative restriction endonuclease" evidence="1">
    <location>
        <begin position="10"/>
        <end position="171"/>
    </location>
</feature>
<dbReference type="InterPro" id="IPR008538">
    <property type="entry name" value="Uma2"/>
</dbReference>
<evidence type="ECO:0000313" key="3">
    <source>
        <dbReference type="Proteomes" id="UP000220922"/>
    </source>
</evidence>
<dbReference type="EMBL" id="LYXE01000015">
    <property type="protein sequence ID" value="PDW01074.1"/>
    <property type="molecule type" value="Genomic_DNA"/>
</dbReference>
<dbReference type="Proteomes" id="UP000220922">
    <property type="component" value="Unassembled WGS sequence"/>
</dbReference>
<gene>
    <name evidence="2" type="ORF">A9Q02_07920</name>
</gene>
<dbReference type="Pfam" id="PF05685">
    <property type="entry name" value="Uma2"/>
    <property type="match status" value="1"/>
</dbReference>
<dbReference type="CDD" id="cd06260">
    <property type="entry name" value="DUF820-like"/>
    <property type="match status" value="1"/>
</dbReference>
<dbReference type="PANTHER" id="PTHR35400:SF1">
    <property type="entry name" value="SLR1083 PROTEIN"/>
    <property type="match status" value="1"/>
</dbReference>
<evidence type="ECO:0000313" key="2">
    <source>
        <dbReference type="EMBL" id="PDW01074.1"/>
    </source>
</evidence>
<dbReference type="SUPFAM" id="SSF52980">
    <property type="entry name" value="Restriction endonuclease-like"/>
    <property type="match status" value="1"/>
</dbReference>
<sequence>MLVARRQFTVQDYHRMRDVGIFAEDDRVELLDGEVVLMSPSGPLHAAIVRRLNTLLSQAAGHQFMLSVQDPIQLSDLSEPQPDLALLHYRADYYAASHPQPAEIELLIEVSDTSLDYDREQKLPRYAASGIREVWLVDLTHQQIEQYIDPANGSYRTKQTWIHGQTLTSPHLAMLSVRVDAILG</sequence>
<organism evidence="2 3">
    <name type="scientific">Candidatus Chloroploca asiatica</name>
    <dbReference type="NCBI Taxonomy" id="1506545"/>
    <lineage>
        <taxon>Bacteria</taxon>
        <taxon>Bacillati</taxon>
        <taxon>Chloroflexota</taxon>
        <taxon>Chloroflexia</taxon>
        <taxon>Chloroflexales</taxon>
        <taxon>Chloroflexineae</taxon>
        <taxon>Oscillochloridaceae</taxon>
        <taxon>Candidatus Chloroploca</taxon>
    </lineage>
</organism>
<proteinExistence type="predicted"/>
<dbReference type="Gene3D" id="3.90.1570.10">
    <property type="entry name" value="tt1808, chain A"/>
    <property type="match status" value="1"/>
</dbReference>
<dbReference type="OrthoDB" id="196625at2"/>
<reference evidence="2 3" key="1">
    <citation type="submission" date="2016-05" db="EMBL/GenBank/DDBJ databases">
        <authorList>
            <person name="Lavstsen T."/>
            <person name="Jespersen J.S."/>
        </authorList>
    </citation>
    <scope>NUCLEOTIDE SEQUENCE [LARGE SCALE GENOMIC DNA]</scope>
    <source>
        <strain evidence="2 3">B7-9</strain>
    </source>
</reference>
<protein>
    <recommendedName>
        <fullName evidence="1">Putative restriction endonuclease domain-containing protein</fullName>
    </recommendedName>
</protein>
<accession>A0A2H3KTE6</accession>